<keyword evidence="1" id="KW-0004">4Fe-4S</keyword>
<dbReference type="PANTHER" id="PTHR43255:SF1">
    <property type="entry name" value="IRON-SULFUR-BINDING OXIDOREDUCTASE FADF-RELATED"/>
    <property type="match status" value="1"/>
</dbReference>
<name>A0A6N7XYI0_9FIRM</name>
<evidence type="ECO:0000313" key="7">
    <source>
        <dbReference type="EMBL" id="MSU01624.1"/>
    </source>
</evidence>
<keyword evidence="5" id="KW-0411">Iron-sulfur</keyword>
<feature type="domain" description="4Fe-4S ferredoxin-type" evidence="6">
    <location>
        <begin position="17"/>
        <end position="47"/>
    </location>
</feature>
<protein>
    <submittedName>
        <fullName evidence="7">(Fe-S)-binding protein</fullName>
    </submittedName>
</protein>
<dbReference type="PANTHER" id="PTHR43255">
    <property type="entry name" value="IRON-SULFUR-BINDING OXIDOREDUCTASE FADF-RELATED-RELATED"/>
    <property type="match status" value="1"/>
</dbReference>
<dbReference type="Pfam" id="PF02754">
    <property type="entry name" value="CCG"/>
    <property type="match status" value="2"/>
</dbReference>
<evidence type="ECO:0000256" key="3">
    <source>
        <dbReference type="ARBA" id="ARBA00023002"/>
    </source>
</evidence>
<dbReference type="GO" id="GO:0016491">
    <property type="term" value="F:oxidoreductase activity"/>
    <property type="evidence" value="ECO:0007669"/>
    <property type="project" value="UniProtKB-KW"/>
</dbReference>
<organism evidence="7 8">
    <name type="scientific">Tissierella pigra</name>
    <dbReference type="NCBI Taxonomy" id="2607614"/>
    <lineage>
        <taxon>Bacteria</taxon>
        <taxon>Bacillati</taxon>
        <taxon>Bacillota</taxon>
        <taxon>Tissierellia</taxon>
        <taxon>Tissierellales</taxon>
        <taxon>Tissierellaceae</taxon>
        <taxon>Tissierella</taxon>
    </lineage>
</organism>
<gene>
    <name evidence="7" type="ORF">FYJ83_09120</name>
</gene>
<keyword evidence="2" id="KW-0479">Metal-binding</keyword>
<dbReference type="InterPro" id="IPR017896">
    <property type="entry name" value="4Fe4S_Fe-S-bd"/>
</dbReference>
<dbReference type="InterPro" id="IPR051460">
    <property type="entry name" value="HdrC_iron-sulfur_subunit"/>
</dbReference>
<dbReference type="Gene3D" id="3.30.70.20">
    <property type="match status" value="1"/>
</dbReference>
<dbReference type="InterPro" id="IPR004017">
    <property type="entry name" value="Cys_rich_dom"/>
</dbReference>
<evidence type="ECO:0000256" key="1">
    <source>
        <dbReference type="ARBA" id="ARBA00022485"/>
    </source>
</evidence>
<keyword evidence="8" id="KW-1185">Reference proteome</keyword>
<evidence type="ECO:0000259" key="6">
    <source>
        <dbReference type="PROSITE" id="PS51379"/>
    </source>
</evidence>
<dbReference type="InterPro" id="IPR017900">
    <property type="entry name" value="4Fe4S_Fe_S_CS"/>
</dbReference>
<proteinExistence type="predicted"/>
<comment type="caution">
    <text evidence="7">The sequence shown here is derived from an EMBL/GenBank/DDBJ whole genome shotgun (WGS) entry which is preliminary data.</text>
</comment>
<dbReference type="PROSITE" id="PS00198">
    <property type="entry name" value="4FE4S_FER_1"/>
    <property type="match status" value="1"/>
</dbReference>
<dbReference type="SUPFAM" id="SSF46548">
    <property type="entry name" value="alpha-helical ferredoxin"/>
    <property type="match status" value="1"/>
</dbReference>
<dbReference type="AlphaFoldDB" id="A0A6N7XYI0"/>
<dbReference type="EMBL" id="VUNQ01000017">
    <property type="protein sequence ID" value="MSU01624.1"/>
    <property type="molecule type" value="Genomic_DNA"/>
</dbReference>
<keyword evidence="3" id="KW-0560">Oxidoreductase</keyword>
<dbReference type="Proteomes" id="UP000469523">
    <property type="component" value="Unassembled WGS sequence"/>
</dbReference>
<reference evidence="7 8" key="1">
    <citation type="submission" date="2019-09" db="EMBL/GenBank/DDBJ databases">
        <title>In-depth cultivation of the pig gut microbiome towards novel bacterial diversity and tailored functional studies.</title>
        <authorList>
            <person name="Wylensek D."/>
            <person name="Hitch T.C.A."/>
            <person name="Clavel T."/>
        </authorList>
    </citation>
    <scope>NUCLEOTIDE SEQUENCE [LARGE SCALE GENOMIC DNA]</scope>
    <source>
        <strain evidence="7 8">WCA3-693-APC-4?</strain>
    </source>
</reference>
<dbReference type="GO" id="GO:0051539">
    <property type="term" value="F:4 iron, 4 sulfur cluster binding"/>
    <property type="evidence" value="ECO:0007669"/>
    <property type="project" value="UniProtKB-KW"/>
</dbReference>
<dbReference type="GO" id="GO:0046872">
    <property type="term" value="F:metal ion binding"/>
    <property type="evidence" value="ECO:0007669"/>
    <property type="project" value="UniProtKB-KW"/>
</dbReference>
<evidence type="ECO:0000313" key="8">
    <source>
        <dbReference type="Proteomes" id="UP000469523"/>
    </source>
</evidence>
<sequence>MEKILKRLRIYTNEKVKDLKSSYEKCIDCGKCTNCCLFLKKYNINLKDYANLPNLAYNCYLCGECKRVCPVDIDGRQISLDLRKSKIEKGYNLYLNGYGALLLEKRNYIFKNYKDVNSTVAFFPGCNFSAYYPSTTKVISKKLKEDFGISTVFDCCGKPIADLNMAKEKEIVKERLNNRFKELGIKRLILLCPNCYYYFKNNLDIEVSMIYEHKDIMESLISKENPNKIEGPLFLPCPDKDSRQIYKMIEKYIRDTQEIREIQCCGAGGCASIKEKELTKNMQDKFKAYDEKIYVYCATCAGMITKSNTNVEHILCKLIGTKETISVGINSVKNRALFCYYSG</sequence>
<evidence type="ECO:0000256" key="2">
    <source>
        <dbReference type="ARBA" id="ARBA00022723"/>
    </source>
</evidence>
<keyword evidence="4" id="KW-0408">Iron</keyword>
<dbReference type="RefSeq" id="WP_154440034.1">
    <property type="nucleotide sequence ID" value="NZ_VUNQ01000017.1"/>
</dbReference>
<evidence type="ECO:0000256" key="4">
    <source>
        <dbReference type="ARBA" id="ARBA00023004"/>
    </source>
</evidence>
<evidence type="ECO:0000256" key="5">
    <source>
        <dbReference type="ARBA" id="ARBA00023014"/>
    </source>
</evidence>
<accession>A0A6N7XYI0</accession>
<dbReference type="PROSITE" id="PS51379">
    <property type="entry name" value="4FE4S_FER_2"/>
    <property type="match status" value="1"/>
</dbReference>
<dbReference type="GO" id="GO:0005886">
    <property type="term" value="C:plasma membrane"/>
    <property type="evidence" value="ECO:0007669"/>
    <property type="project" value="TreeGrafter"/>
</dbReference>